<feature type="compositionally biased region" description="Low complexity" evidence="1">
    <location>
        <begin position="123"/>
        <end position="137"/>
    </location>
</feature>
<proteinExistence type="predicted"/>
<reference evidence="2 3" key="1">
    <citation type="journal article" date="2015" name="Sci. Rep.">
        <title>Chromosome-level genome map provides insights into diverse defense mechanisms in the medicinal fungus Ganoderma sinense.</title>
        <authorList>
            <person name="Zhu Y."/>
            <person name="Xu J."/>
            <person name="Sun C."/>
            <person name="Zhou S."/>
            <person name="Xu H."/>
            <person name="Nelson D.R."/>
            <person name="Qian J."/>
            <person name="Song J."/>
            <person name="Luo H."/>
            <person name="Xiang L."/>
            <person name="Li Y."/>
            <person name="Xu Z."/>
            <person name="Ji A."/>
            <person name="Wang L."/>
            <person name="Lu S."/>
            <person name="Hayward A."/>
            <person name="Sun W."/>
            <person name="Li X."/>
            <person name="Schwartz D.C."/>
            <person name="Wang Y."/>
            <person name="Chen S."/>
        </authorList>
    </citation>
    <scope>NUCLEOTIDE SEQUENCE [LARGE SCALE GENOMIC DNA]</scope>
    <source>
        <strain evidence="2 3">ZZ0214-1</strain>
    </source>
</reference>
<evidence type="ECO:0000313" key="3">
    <source>
        <dbReference type="Proteomes" id="UP000230002"/>
    </source>
</evidence>
<sequence>MSSTSESQAVNILSQGEILARLAHLRACFDTLPLTLSDTTYSFQQLELSDEDIEDRGCVRALNHCLECTFCPQGHANGSFLLNGRGPGLLSLVDVLSAFIVDFPGDAILQKWVEDLIRAAEHTSSTTGPVGGSTVSSGVGGSTKKRGRPAGMVTEGQASKKAKSDAAVPRTREVDCPGTSVLSLYDNAQKPPPKGPGGRGVCPLLDKVSIYCHRKRDGELLYRLSLLLGTKAES</sequence>
<name>A0A2G8S8I1_9APHY</name>
<evidence type="ECO:0000256" key="1">
    <source>
        <dbReference type="SAM" id="MobiDB-lite"/>
    </source>
</evidence>
<organism evidence="2 3">
    <name type="scientific">Ganoderma sinense ZZ0214-1</name>
    <dbReference type="NCBI Taxonomy" id="1077348"/>
    <lineage>
        <taxon>Eukaryota</taxon>
        <taxon>Fungi</taxon>
        <taxon>Dikarya</taxon>
        <taxon>Basidiomycota</taxon>
        <taxon>Agaricomycotina</taxon>
        <taxon>Agaricomycetes</taxon>
        <taxon>Polyporales</taxon>
        <taxon>Polyporaceae</taxon>
        <taxon>Ganoderma</taxon>
    </lineage>
</organism>
<gene>
    <name evidence="2" type="ORF">GSI_08045</name>
</gene>
<keyword evidence="3" id="KW-1185">Reference proteome</keyword>
<dbReference type="AlphaFoldDB" id="A0A2G8S8I1"/>
<comment type="caution">
    <text evidence="2">The sequence shown here is derived from an EMBL/GenBank/DDBJ whole genome shotgun (WGS) entry which is preliminary data.</text>
</comment>
<dbReference type="OrthoDB" id="2801221at2759"/>
<dbReference type="EMBL" id="AYKW01000018">
    <property type="protein sequence ID" value="PIL29838.1"/>
    <property type="molecule type" value="Genomic_DNA"/>
</dbReference>
<accession>A0A2G8S8I1</accession>
<protein>
    <submittedName>
        <fullName evidence="2">Uncharacterized protein</fullName>
    </submittedName>
</protein>
<feature type="region of interest" description="Disordered" evidence="1">
    <location>
        <begin position="123"/>
        <end position="173"/>
    </location>
</feature>
<evidence type="ECO:0000313" key="2">
    <source>
        <dbReference type="EMBL" id="PIL29838.1"/>
    </source>
</evidence>
<dbReference type="Proteomes" id="UP000230002">
    <property type="component" value="Unassembled WGS sequence"/>
</dbReference>